<dbReference type="AlphaFoldDB" id="A0A833ZM84"/>
<dbReference type="EMBL" id="JABVXQ010000008">
    <property type="protein sequence ID" value="KAF6095144.1"/>
    <property type="molecule type" value="Genomic_DNA"/>
</dbReference>
<reference evidence="2 3" key="1">
    <citation type="journal article" date="2020" name="Nature">
        <title>Six reference-quality genomes reveal evolution of bat adaptations.</title>
        <authorList>
            <person name="Jebb D."/>
            <person name="Huang Z."/>
            <person name="Pippel M."/>
            <person name="Hughes G.M."/>
            <person name="Lavrichenko K."/>
            <person name="Devanna P."/>
            <person name="Winkler S."/>
            <person name="Jermiin L.S."/>
            <person name="Skirmuntt E.C."/>
            <person name="Katzourakis A."/>
            <person name="Burkitt-Gray L."/>
            <person name="Ray D.A."/>
            <person name="Sullivan K.A.M."/>
            <person name="Roscito J.G."/>
            <person name="Kirilenko B.M."/>
            <person name="Davalos L.M."/>
            <person name="Corthals A.P."/>
            <person name="Power M.L."/>
            <person name="Jones G."/>
            <person name="Ransome R.D."/>
            <person name="Dechmann D.K.N."/>
            <person name="Locatelli A.G."/>
            <person name="Puechmaille S.J."/>
            <person name="Fedrigo O."/>
            <person name="Jarvis E.D."/>
            <person name="Hiller M."/>
            <person name="Vernes S.C."/>
            <person name="Myers E.W."/>
            <person name="Teeling E.C."/>
        </authorList>
    </citation>
    <scope>NUCLEOTIDE SEQUENCE [LARGE SCALE GENOMIC DNA]</scope>
    <source>
        <strain evidence="2">Bat1K_MPI-CBG_1</strain>
    </source>
</reference>
<name>A0A833ZM84_9CHIR</name>
<sequence>MKVIRRSENREQMQLHKKHDETVPAHLLWNARAGAPLSSRWEHLPRTSALLATVSWHGLPSIEGKADSPKREERDASVDCRRIDEDRADTVPAPLQPDAEEQEREIKRRRPTNKTEFQPGESQWLVEEDNTETGSRATCCRGDREGEHEGLLSAPAANPFGPSFILGCASEFARPHFLHPERVCYNSMQQSVDERFIDFCEVTQPLRC</sequence>
<feature type="compositionally biased region" description="Basic and acidic residues" evidence="1">
    <location>
        <begin position="64"/>
        <end position="89"/>
    </location>
</feature>
<gene>
    <name evidence="2" type="ORF">HJG60_012111</name>
</gene>
<dbReference type="Proteomes" id="UP000664940">
    <property type="component" value="Unassembled WGS sequence"/>
</dbReference>
<protein>
    <submittedName>
        <fullName evidence="2">Uncharacterized protein</fullName>
    </submittedName>
</protein>
<comment type="caution">
    <text evidence="2">The sequence shown here is derived from an EMBL/GenBank/DDBJ whole genome shotgun (WGS) entry which is preliminary data.</text>
</comment>
<organism evidence="2 3">
    <name type="scientific">Phyllostomus discolor</name>
    <name type="common">pale spear-nosed bat</name>
    <dbReference type="NCBI Taxonomy" id="89673"/>
    <lineage>
        <taxon>Eukaryota</taxon>
        <taxon>Metazoa</taxon>
        <taxon>Chordata</taxon>
        <taxon>Craniata</taxon>
        <taxon>Vertebrata</taxon>
        <taxon>Euteleostomi</taxon>
        <taxon>Mammalia</taxon>
        <taxon>Eutheria</taxon>
        <taxon>Laurasiatheria</taxon>
        <taxon>Chiroptera</taxon>
        <taxon>Yangochiroptera</taxon>
        <taxon>Phyllostomidae</taxon>
        <taxon>Phyllostominae</taxon>
        <taxon>Phyllostomus</taxon>
    </lineage>
</organism>
<accession>A0A833ZM84</accession>
<proteinExistence type="predicted"/>
<evidence type="ECO:0000313" key="2">
    <source>
        <dbReference type="EMBL" id="KAF6095144.1"/>
    </source>
</evidence>
<evidence type="ECO:0000256" key="1">
    <source>
        <dbReference type="SAM" id="MobiDB-lite"/>
    </source>
</evidence>
<feature type="region of interest" description="Disordered" evidence="1">
    <location>
        <begin position="60"/>
        <end position="122"/>
    </location>
</feature>
<evidence type="ECO:0000313" key="3">
    <source>
        <dbReference type="Proteomes" id="UP000664940"/>
    </source>
</evidence>